<dbReference type="AlphaFoldDB" id="A0A848QCB0"/>
<sequence length="69" mass="7697">MEMHNVDSSNVAAVGYEEDSQTLQVEFNNGGTYQYFDVPQAIFDGLLGASSVGQYLNQHVKGTYRYSRV</sequence>
<dbReference type="Proteomes" id="UP000561181">
    <property type="component" value="Unassembled WGS sequence"/>
</dbReference>
<dbReference type="Pfam" id="PF13619">
    <property type="entry name" value="KTSC"/>
    <property type="match status" value="1"/>
</dbReference>
<evidence type="ECO:0000259" key="1">
    <source>
        <dbReference type="Pfam" id="PF13619"/>
    </source>
</evidence>
<protein>
    <submittedName>
        <fullName evidence="2">KTSC domain-containing protein</fullName>
    </submittedName>
</protein>
<keyword evidence="3" id="KW-1185">Reference proteome</keyword>
<accession>A0A848QCB0</accession>
<name>A0A848QCB0_9SPHN</name>
<proteinExistence type="predicted"/>
<feature type="domain" description="KTSC" evidence="1">
    <location>
        <begin position="7"/>
        <end position="64"/>
    </location>
</feature>
<dbReference type="InterPro" id="IPR025309">
    <property type="entry name" value="KTSC_dom"/>
</dbReference>
<gene>
    <name evidence="2" type="ORF">HKD42_03975</name>
</gene>
<evidence type="ECO:0000313" key="3">
    <source>
        <dbReference type="Proteomes" id="UP000561181"/>
    </source>
</evidence>
<organism evidence="2 3">
    <name type="scientific">Pontixanthobacter rizhaonensis</name>
    <dbReference type="NCBI Taxonomy" id="2730337"/>
    <lineage>
        <taxon>Bacteria</taxon>
        <taxon>Pseudomonadati</taxon>
        <taxon>Pseudomonadota</taxon>
        <taxon>Alphaproteobacteria</taxon>
        <taxon>Sphingomonadales</taxon>
        <taxon>Erythrobacteraceae</taxon>
        <taxon>Pontixanthobacter</taxon>
    </lineage>
</organism>
<reference evidence="2 3" key="1">
    <citation type="submission" date="2020-04" db="EMBL/GenBank/DDBJ databases">
        <authorList>
            <person name="Liu A."/>
        </authorList>
    </citation>
    <scope>NUCLEOTIDE SEQUENCE [LARGE SCALE GENOMIC DNA]</scope>
    <source>
        <strain evidence="2 3">RZ02</strain>
    </source>
</reference>
<dbReference type="EMBL" id="JABCRE010000002">
    <property type="protein sequence ID" value="NMW31211.1"/>
    <property type="molecule type" value="Genomic_DNA"/>
</dbReference>
<evidence type="ECO:0000313" key="2">
    <source>
        <dbReference type="EMBL" id="NMW31211.1"/>
    </source>
</evidence>
<comment type="caution">
    <text evidence="2">The sequence shown here is derived from an EMBL/GenBank/DDBJ whole genome shotgun (WGS) entry which is preliminary data.</text>
</comment>